<dbReference type="Proteomes" id="UP000583127">
    <property type="component" value="Unassembled WGS sequence"/>
</dbReference>
<gene>
    <name evidence="2" type="ORF">HHL14_28540</name>
</gene>
<dbReference type="RefSeq" id="WP_169500950.1">
    <property type="nucleotide sequence ID" value="NZ_JABBFZ010000025.1"/>
</dbReference>
<dbReference type="AlphaFoldDB" id="A0A7Y0A1G5"/>
<proteinExistence type="predicted"/>
<keyword evidence="1" id="KW-1133">Transmembrane helix</keyword>
<feature type="transmembrane region" description="Helical" evidence="1">
    <location>
        <begin position="6"/>
        <end position="26"/>
    </location>
</feature>
<evidence type="ECO:0000256" key="1">
    <source>
        <dbReference type="SAM" id="Phobius"/>
    </source>
</evidence>
<accession>A0A7Y0A1G5</accession>
<comment type="caution">
    <text evidence="2">The sequence shown here is derived from an EMBL/GenBank/DDBJ whole genome shotgun (WGS) entry which is preliminary data.</text>
</comment>
<organism evidence="2 3">
    <name type="scientific">Paraburkholderia antibiotica</name>
    <dbReference type="NCBI Taxonomy" id="2728839"/>
    <lineage>
        <taxon>Bacteria</taxon>
        <taxon>Pseudomonadati</taxon>
        <taxon>Pseudomonadota</taxon>
        <taxon>Betaproteobacteria</taxon>
        <taxon>Burkholderiales</taxon>
        <taxon>Burkholderiaceae</taxon>
        <taxon>Paraburkholderia</taxon>
    </lineage>
</organism>
<sequence>MNYTFALRFFAVMLTVLSAVLATLVIRRDPMPVCDMASIGALPRMRWPGIWMRTGVVCLCASLVLILMIGDLFID</sequence>
<feature type="transmembrane region" description="Helical" evidence="1">
    <location>
        <begin position="50"/>
        <end position="74"/>
    </location>
</feature>
<protein>
    <submittedName>
        <fullName evidence="2">Uncharacterized protein</fullName>
    </submittedName>
</protein>
<reference evidence="2 3" key="1">
    <citation type="submission" date="2020-04" db="EMBL/GenBank/DDBJ databases">
        <title>Paraburkholderia sp. G-4-1-8 isolated from soil.</title>
        <authorList>
            <person name="Dahal R.H."/>
        </authorList>
    </citation>
    <scope>NUCLEOTIDE SEQUENCE [LARGE SCALE GENOMIC DNA]</scope>
    <source>
        <strain evidence="2 3">G-4-1-8</strain>
    </source>
</reference>
<evidence type="ECO:0000313" key="3">
    <source>
        <dbReference type="Proteomes" id="UP000583127"/>
    </source>
</evidence>
<keyword evidence="3" id="KW-1185">Reference proteome</keyword>
<keyword evidence="1" id="KW-0472">Membrane</keyword>
<dbReference type="EMBL" id="JABBFZ010000025">
    <property type="protein sequence ID" value="NML34763.1"/>
    <property type="molecule type" value="Genomic_DNA"/>
</dbReference>
<keyword evidence="1" id="KW-0812">Transmembrane</keyword>
<name>A0A7Y0A1G5_9BURK</name>
<evidence type="ECO:0000313" key="2">
    <source>
        <dbReference type="EMBL" id="NML34763.1"/>
    </source>
</evidence>